<evidence type="ECO:0000313" key="6">
    <source>
        <dbReference type="EMBL" id="VDO80816.1"/>
    </source>
</evidence>
<comment type="subcellular location">
    <subcellularLocation>
        <location evidence="1">Membrane</location>
        <topology evidence="1">Multi-pass membrane protein</topology>
    </subcellularLocation>
</comment>
<dbReference type="GO" id="GO:0008521">
    <property type="term" value="F:acetyl-CoA transmembrane transporter activity"/>
    <property type="evidence" value="ECO:0007669"/>
    <property type="project" value="InterPro"/>
</dbReference>
<dbReference type="GO" id="GO:0016020">
    <property type="term" value="C:membrane"/>
    <property type="evidence" value="ECO:0007669"/>
    <property type="project" value="UniProtKB-SubCell"/>
</dbReference>
<dbReference type="InterPro" id="IPR024371">
    <property type="entry name" value="AcetylCoA_trans_1-like"/>
</dbReference>
<gene>
    <name evidence="6" type="ORF">SBAD_LOCUS209</name>
</gene>
<organism evidence="8">
    <name type="scientific">Soboliphyme baturini</name>
    <dbReference type="NCBI Taxonomy" id="241478"/>
    <lineage>
        <taxon>Eukaryota</taxon>
        <taxon>Metazoa</taxon>
        <taxon>Ecdysozoa</taxon>
        <taxon>Nematoda</taxon>
        <taxon>Enoplea</taxon>
        <taxon>Dorylaimia</taxon>
        <taxon>Dioctophymatida</taxon>
        <taxon>Dioctophymatoidea</taxon>
        <taxon>Soboliphymatidae</taxon>
        <taxon>Soboliphyme</taxon>
    </lineage>
</organism>
<evidence type="ECO:0000256" key="3">
    <source>
        <dbReference type="ARBA" id="ARBA00022989"/>
    </source>
</evidence>
<dbReference type="AlphaFoldDB" id="A0A183I9B5"/>
<dbReference type="Proteomes" id="UP000270296">
    <property type="component" value="Unassembled WGS sequence"/>
</dbReference>
<dbReference type="PANTHER" id="PTHR12778:SF9">
    <property type="entry name" value="ACETYL-COENZYME A TRANSPORTER 1"/>
    <property type="match status" value="1"/>
</dbReference>
<keyword evidence="4 5" id="KW-0472">Membrane</keyword>
<accession>A0A183I9B5</accession>
<evidence type="ECO:0000313" key="7">
    <source>
        <dbReference type="Proteomes" id="UP000270296"/>
    </source>
</evidence>
<keyword evidence="2 5" id="KW-0812">Transmembrane</keyword>
<dbReference type="OrthoDB" id="6415790at2759"/>
<evidence type="ECO:0000256" key="1">
    <source>
        <dbReference type="ARBA" id="ARBA00004141"/>
    </source>
</evidence>
<reference evidence="6 7" key="2">
    <citation type="submission" date="2018-11" db="EMBL/GenBank/DDBJ databases">
        <authorList>
            <consortium name="Pathogen Informatics"/>
        </authorList>
    </citation>
    <scope>NUCLEOTIDE SEQUENCE [LARGE SCALE GENOMIC DNA]</scope>
</reference>
<feature type="transmembrane region" description="Helical" evidence="5">
    <location>
        <begin position="12"/>
        <end position="29"/>
    </location>
</feature>
<dbReference type="PANTHER" id="PTHR12778">
    <property type="entry name" value="SOLUTE CARRIER FAMILY 33 ACETYL-COA TRANSPORTER -RELATED"/>
    <property type="match status" value="1"/>
</dbReference>
<feature type="transmembrane region" description="Helical" evidence="5">
    <location>
        <begin position="35"/>
        <end position="58"/>
    </location>
</feature>
<dbReference type="EMBL" id="UZAM01000375">
    <property type="protein sequence ID" value="VDO80816.1"/>
    <property type="molecule type" value="Genomic_DNA"/>
</dbReference>
<dbReference type="InterPro" id="IPR004752">
    <property type="entry name" value="AmpG_permease/AT-1"/>
</dbReference>
<dbReference type="WBParaSite" id="SBAD_0000022201-mRNA-1">
    <property type="protein sequence ID" value="SBAD_0000022201-mRNA-1"/>
    <property type="gene ID" value="SBAD_0000022201"/>
</dbReference>
<proteinExistence type="predicted"/>
<keyword evidence="3 5" id="KW-1133">Transmembrane helix</keyword>
<name>A0A183I9B5_9BILA</name>
<sequence length="174" mass="19532">MQRISKDVPERNLMSVFFAAAVYVTPYFGNHDGHFPVYYYCMIMLIYCAHQVTAYAIFVSQMAFHAQISDPNVGGTYMSLLNTMANLGANWPITMALSVVDNFTWKYCTGDLAATSCTKDQQCSPGQCMTYFDGYYALIIGGIIVGVLWKKYVAKYVEDLHGIPKRDWSCQSAS</sequence>
<evidence type="ECO:0000313" key="8">
    <source>
        <dbReference type="WBParaSite" id="SBAD_0000022201-mRNA-1"/>
    </source>
</evidence>
<dbReference type="GO" id="GO:0035348">
    <property type="term" value="P:acetyl-CoA transmembrane transport"/>
    <property type="evidence" value="ECO:0007669"/>
    <property type="project" value="InterPro"/>
</dbReference>
<protein>
    <submittedName>
        <fullName evidence="8">Inorganic phosphate cotransporter</fullName>
    </submittedName>
</protein>
<reference evidence="8" key="1">
    <citation type="submission" date="2016-06" db="UniProtKB">
        <authorList>
            <consortium name="WormBaseParasite"/>
        </authorList>
    </citation>
    <scope>IDENTIFICATION</scope>
</reference>
<evidence type="ECO:0000256" key="2">
    <source>
        <dbReference type="ARBA" id="ARBA00022692"/>
    </source>
</evidence>
<evidence type="ECO:0000256" key="5">
    <source>
        <dbReference type="SAM" id="Phobius"/>
    </source>
</evidence>
<evidence type="ECO:0000256" key="4">
    <source>
        <dbReference type="ARBA" id="ARBA00023136"/>
    </source>
</evidence>
<dbReference type="Pfam" id="PF13000">
    <property type="entry name" value="Acatn"/>
    <property type="match status" value="1"/>
</dbReference>
<keyword evidence="7" id="KW-1185">Reference proteome</keyword>